<dbReference type="RefSeq" id="XP_007784706.1">
    <property type="nucleotide sequence ID" value="XM_007786516.1"/>
</dbReference>
<evidence type="ECO:0000313" key="11">
    <source>
        <dbReference type="Proteomes" id="UP000016924"/>
    </source>
</evidence>
<dbReference type="InterPro" id="IPR036188">
    <property type="entry name" value="FAD/NAD-bd_sf"/>
</dbReference>
<organism evidence="10 11">
    <name type="scientific">Coniosporium apollinis (strain CBS 100218)</name>
    <name type="common">Rock-inhabiting black yeast</name>
    <dbReference type="NCBI Taxonomy" id="1168221"/>
    <lineage>
        <taxon>Eukaryota</taxon>
        <taxon>Fungi</taxon>
        <taxon>Dikarya</taxon>
        <taxon>Ascomycota</taxon>
        <taxon>Pezizomycotina</taxon>
        <taxon>Dothideomycetes</taxon>
        <taxon>Dothideomycetes incertae sedis</taxon>
        <taxon>Coniosporium</taxon>
    </lineage>
</organism>
<reference evidence="11" key="1">
    <citation type="submission" date="2012-06" db="EMBL/GenBank/DDBJ databases">
        <title>The genome sequence of Coniosporium apollinis CBS 100218.</title>
        <authorList>
            <consortium name="The Broad Institute Genome Sequencing Platform"/>
            <person name="Cuomo C."/>
            <person name="Gorbushina A."/>
            <person name="Noack S."/>
            <person name="Walker B."/>
            <person name="Young S.K."/>
            <person name="Zeng Q."/>
            <person name="Gargeya S."/>
            <person name="Fitzgerald M."/>
            <person name="Haas B."/>
            <person name="Abouelleil A."/>
            <person name="Alvarado L."/>
            <person name="Arachchi H.M."/>
            <person name="Berlin A.M."/>
            <person name="Chapman S.B."/>
            <person name="Goldberg J."/>
            <person name="Griggs A."/>
            <person name="Gujja S."/>
            <person name="Hansen M."/>
            <person name="Howarth C."/>
            <person name="Imamovic A."/>
            <person name="Larimer J."/>
            <person name="McCowan C."/>
            <person name="Montmayeur A."/>
            <person name="Murphy C."/>
            <person name="Neiman D."/>
            <person name="Pearson M."/>
            <person name="Priest M."/>
            <person name="Roberts A."/>
            <person name="Saif S."/>
            <person name="Shea T."/>
            <person name="Sisk P."/>
            <person name="Sykes S."/>
            <person name="Wortman J."/>
            <person name="Nusbaum C."/>
            <person name="Birren B."/>
        </authorList>
    </citation>
    <scope>NUCLEOTIDE SEQUENCE [LARGE SCALE GENOMIC DNA]</scope>
    <source>
        <strain evidence="11">CBS 100218</strain>
    </source>
</reference>
<keyword evidence="7" id="KW-0325">Glycoprotein</keyword>
<dbReference type="OrthoDB" id="437369at2759"/>
<dbReference type="Pfam" id="PF13450">
    <property type="entry name" value="NAD_binding_8"/>
    <property type="match status" value="1"/>
</dbReference>
<evidence type="ECO:0000256" key="7">
    <source>
        <dbReference type="ARBA" id="ARBA00023180"/>
    </source>
</evidence>
<evidence type="ECO:0000256" key="4">
    <source>
        <dbReference type="ARBA" id="ARBA00022729"/>
    </source>
</evidence>
<evidence type="ECO:0000313" key="10">
    <source>
        <dbReference type="EMBL" id="EON69389.1"/>
    </source>
</evidence>
<evidence type="ECO:0000259" key="9">
    <source>
        <dbReference type="Pfam" id="PF07156"/>
    </source>
</evidence>
<dbReference type="EMBL" id="JH767613">
    <property type="protein sequence ID" value="EON69389.1"/>
    <property type="molecule type" value="Genomic_DNA"/>
</dbReference>
<protein>
    <recommendedName>
        <fullName evidence="9">Prenylcysteine lyase domain-containing protein</fullName>
    </recommendedName>
</protein>
<keyword evidence="5" id="KW-0274">FAD</keyword>
<dbReference type="GO" id="GO:0030328">
    <property type="term" value="P:prenylcysteine catabolic process"/>
    <property type="evidence" value="ECO:0007669"/>
    <property type="project" value="InterPro"/>
</dbReference>
<dbReference type="PANTHER" id="PTHR15944:SF0">
    <property type="entry name" value="PRENYLCYSTEINE LYASE DOMAIN-CONTAINING PROTEIN"/>
    <property type="match status" value="1"/>
</dbReference>
<evidence type="ECO:0000256" key="6">
    <source>
        <dbReference type="ARBA" id="ARBA00023002"/>
    </source>
</evidence>
<dbReference type="Gene3D" id="3.90.660.20">
    <property type="entry name" value="Protoporphyrinogen oxidase, mitochondrial, domain 2"/>
    <property type="match status" value="1"/>
</dbReference>
<name>R7Z5U4_CONA1</name>
<dbReference type="SUPFAM" id="SSF51905">
    <property type="entry name" value="FAD/NAD(P)-binding domain"/>
    <property type="match status" value="1"/>
</dbReference>
<dbReference type="GO" id="GO:0030327">
    <property type="term" value="P:prenylated protein catabolic process"/>
    <property type="evidence" value="ECO:0007669"/>
    <property type="project" value="TreeGrafter"/>
</dbReference>
<sequence>MMKSHQLLSLLLHATYCNPLALPSNPQISLGLPSGFQTDHDYIDIGTKFAQRKPRRIAIIGSGITGSTAAFTIAEAGRLDPFGPPSITLFERNPIIGGRITTTQIYRDPRFTIDTCAATFSTLSDTCLATSATNVGLLTRIVTPSDAGTGVWDGTEFRGFVEDTGFRNPQTWSLFRKLRWFQRYGATPWEYARNVTSTQTRYRQLGTAMFTSLRAAVKAVDLEKAVRLGVCESGLLDCTQYGNSLFLQEVVDAGIRERFFGNVDELNGLDAILGFSGDTLSEIVGGNLRLVDRLIKLSGADLRLSTTVAKIKKQPQGVWRLYFSTPTVSDSIDFDAVVIAAPLSTSDLAFEPELGSRPGLLLPYVDSFVTHFTTTSNLSSSYFKVDGPVPQNILTTGIGTNHPLPFFQLRLVGRYSNPKPVEAENLYKLVSEQPVTDDELGEYLELDVGPPTKPVISWISREPLFDSVPRLDANQTLLGDVEVEPGLFYAGAGEQVTATVEFGCRMGRNVARLAFPGGSQ</sequence>
<evidence type="ECO:0000256" key="1">
    <source>
        <dbReference type="ARBA" id="ARBA00001974"/>
    </source>
</evidence>
<dbReference type="eggNOG" id="ENOG502QSHJ">
    <property type="taxonomic scope" value="Eukaryota"/>
</dbReference>
<comment type="similarity">
    <text evidence="2">Belongs to the prenylcysteine oxidase family.</text>
</comment>
<dbReference type="InterPro" id="IPR017046">
    <property type="entry name" value="Prenylcysteine_Oxase1"/>
</dbReference>
<dbReference type="Pfam" id="PF07156">
    <property type="entry name" value="Prenylcys_lyase"/>
    <property type="match status" value="1"/>
</dbReference>
<keyword evidence="4 8" id="KW-0732">Signal</keyword>
<dbReference type="InterPro" id="IPR010795">
    <property type="entry name" value="Prenylcys_lyase"/>
</dbReference>
<feature type="chain" id="PRO_5004450500" description="Prenylcysteine lyase domain-containing protein" evidence="8">
    <location>
        <begin position="18"/>
        <end position="520"/>
    </location>
</feature>
<keyword evidence="3" id="KW-0285">Flavoprotein</keyword>
<feature type="domain" description="Prenylcysteine lyase" evidence="9">
    <location>
        <begin position="170"/>
        <end position="514"/>
    </location>
</feature>
<keyword evidence="11" id="KW-1185">Reference proteome</keyword>
<evidence type="ECO:0000256" key="2">
    <source>
        <dbReference type="ARBA" id="ARBA00009967"/>
    </source>
</evidence>
<feature type="signal peptide" evidence="8">
    <location>
        <begin position="1"/>
        <end position="17"/>
    </location>
</feature>
<dbReference type="GeneID" id="19905960"/>
<evidence type="ECO:0000256" key="8">
    <source>
        <dbReference type="SAM" id="SignalP"/>
    </source>
</evidence>
<dbReference type="Proteomes" id="UP000016924">
    <property type="component" value="Unassembled WGS sequence"/>
</dbReference>
<accession>R7Z5U4</accession>
<dbReference type="AlphaFoldDB" id="R7Z5U4"/>
<dbReference type="GO" id="GO:0001735">
    <property type="term" value="F:prenylcysteine oxidase activity"/>
    <property type="evidence" value="ECO:0007669"/>
    <property type="project" value="InterPro"/>
</dbReference>
<dbReference type="PANTHER" id="PTHR15944">
    <property type="entry name" value="FARNESYLCYSTEINE LYASE"/>
    <property type="match status" value="1"/>
</dbReference>
<dbReference type="Gene3D" id="3.50.50.60">
    <property type="entry name" value="FAD/NAD(P)-binding domain"/>
    <property type="match status" value="1"/>
</dbReference>
<evidence type="ECO:0000256" key="3">
    <source>
        <dbReference type="ARBA" id="ARBA00022630"/>
    </source>
</evidence>
<dbReference type="HOGENOM" id="CLU_523740_0_0_1"/>
<keyword evidence="6" id="KW-0560">Oxidoreductase</keyword>
<proteinExistence type="inferred from homology"/>
<gene>
    <name evidence="10" type="ORF">W97_08649</name>
</gene>
<comment type="cofactor">
    <cofactor evidence="1">
        <name>FAD</name>
        <dbReference type="ChEBI" id="CHEBI:57692"/>
    </cofactor>
</comment>
<dbReference type="Gene3D" id="1.10.3110.10">
    <property type="entry name" value="protoporphyrinogen ix oxidase, domain 3"/>
    <property type="match status" value="1"/>
</dbReference>
<evidence type="ECO:0000256" key="5">
    <source>
        <dbReference type="ARBA" id="ARBA00022827"/>
    </source>
</evidence>